<reference evidence="3 4" key="1">
    <citation type="submission" date="2010-08" db="EMBL/GenBank/DDBJ databases">
        <authorList>
            <person name="Weinstock G."/>
            <person name="Sodergren E."/>
            <person name="Clifton S."/>
            <person name="Fulton L."/>
            <person name="Fulton B."/>
            <person name="Courtney L."/>
            <person name="Fronick C."/>
            <person name="Harrison M."/>
            <person name="Strong C."/>
            <person name="Farmer C."/>
            <person name="Delahaunty K."/>
            <person name="Markovic C."/>
            <person name="Hall O."/>
            <person name="Minx P."/>
            <person name="Tomlinson C."/>
            <person name="Mitreva M."/>
            <person name="Hou S."/>
            <person name="Chen J."/>
            <person name="Wollam A."/>
            <person name="Pepin K.H."/>
            <person name="Johnson M."/>
            <person name="Bhonagiri V."/>
            <person name="Zhang X."/>
            <person name="Suruliraj S."/>
            <person name="Warren W."/>
            <person name="Chinwalla A."/>
            <person name="Mardis E.R."/>
            <person name="Wilson R.K."/>
        </authorList>
    </citation>
    <scope>NUCLEOTIDE SEQUENCE [LARGE SCALE GENOMIC DNA]</scope>
    <source>
        <strain evidence="3 4">F0359</strain>
    </source>
</reference>
<protein>
    <submittedName>
        <fullName evidence="3">Uncharacterized protein</fullName>
    </submittedName>
</protein>
<dbReference type="HOGENOM" id="CLU_177718_0_0_9"/>
<organism evidence="3 4">
    <name type="scientific">Megasphaera micronuciformis F0359</name>
    <dbReference type="NCBI Taxonomy" id="706434"/>
    <lineage>
        <taxon>Bacteria</taxon>
        <taxon>Bacillati</taxon>
        <taxon>Bacillota</taxon>
        <taxon>Negativicutes</taxon>
        <taxon>Veillonellales</taxon>
        <taxon>Veillonellaceae</taxon>
        <taxon>Megasphaera</taxon>
    </lineage>
</organism>
<dbReference type="OrthoDB" id="1629217at2"/>
<keyword evidence="2" id="KW-0732">Signal</keyword>
<dbReference type="eggNOG" id="ENOG50338QI">
    <property type="taxonomic scope" value="Bacteria"/>
</dbReference>
<feature type="chain" id="PRO_5003166191" evidence="2">
    <location>
        <begin position="20"/>
        <end position="97"/>
    </location>
</feature>
<name>E2ZAX6_9FIRM</name>
<feature type="signal peptide" evidence="2">
    <location>
        <begin position="1"/>
        <end position="19"/>
    </location>
</feature>
<dbReference type="EMBL" id="AECS01000013">
    <property type="protein sequence ID" value="EFQ04556.1"/>
    <property type="molecule type" value="Genomic_DNA"/>
</dbReference>
<dbReference type="RefSeq" id="WP_006941472.1">
    <property type="nucleotide sequence ID" value="NZ_GL538186.1"/>
</dbReference>
<comment type="caution">
    <text evidence="3">The sequence shown here is derived from an EMBL/GenBank/DDBJ whole genome shotgun (WGS) entry which is preliminary data.</text>
</comment>
<feature type="coiled-coil region" evidence="1">
    <location>
        <begin position="56"/>
        <end position="90"/>
    </location>
</feature>
<gene>
    <name evidence="3" type="ORF">HMPREF9429_00597</name>
</gene>
<dbReference type="Proteomes" id="UP000003195">
    <property type="component" value="Unassembled WGS sequence"/>
</dbReference>
<evidence type="ECO:0000313" key="3">
    <source>
        <dbReference type="EMBL" id="EFQ04556.1"/>
    </source>
</evidence>
<proteinExistence type="predicted"/>
<sequence length="97" mass="11010">MKKVLLIALFTVMAGTSHAMVLGGSNLDIFGYPEFKSYNAPYNPATASSYEMQSYRDDVEKYIKDANSDIERIQEAKQKAISDYNRAVRQYNSGSYY</sequence>
<keyword evidence="1" id="KW-0175">Coiled coil</keyword>
<evidence type="ECO:0000256" key="1">
    <source>
        <dbReference type="SAM" id="Coils"/>
    </source>
</evidence>
<evidence type="ECO:0000256" key="2">
    <source>
        <dbReference type="SAM" id="SignalP"/>
    </source>
</evidence>
<dbReference type="STRING" id="706434.HMPREF9429_00597"/>
<accession>E2ZAX6</accession>
<dbReference type="AlphaFoldDB" id="E2ZAX6"/>
<keyword evidence="4" id="KW-1185">Reference proteome</keyword>
<evidence type="ECO:0000313" key="4">
    <source>
        <dbReference type="Proteomes" id="UP000003195"/>
    </source>
</evidence>